<sequence length="587" mass="66973">MKKIAIVGAGPYGLIALDRLIKQAPYEKIELLVFDPAGPGGEVWRKEQSDQVIMNTVMQHVTLFSEEEGPSLAEWSQTEAVKFLSTFAEGDSFLSETKLGGNDYCQRRYYGVYQYWFFKQLTEQLPTNITVSLIKEAVIDLTVTKECILIQASDIHQVTDVILATGHSPNYFIEGKNNEDYAKKHGLFYQGPGNPSDTPLEKILATDTVIIRGVGLSFFDYLALFVDKWGGRFSEENNHLNYLPSGNEQTLIVGSGRGLPYHTRPKNQKRPSEDAQPQILTNEFMNQFNGSAQELFDLLRKEAELVYYQKKLADTKINMPQFLADYRIGEREIILDKYQIPVEDRLDWSVLFDPAKKIAPQNFPEFVQWYLKKDIEAAALGNKTGAIASAIDTYKEIQAPLHAMLDQEKFTPKEYLEDFFGTFKRNYNFLTVGAPIIRQKQLLALIEAGVVKFLAPEMMVERIDGQFLAYSKKNTSRSFFSKNLIEARLSATGLEHTKNPLLIRMREKGYIVPHYLIIEGKKQLTGAIRVNRKTHQLIAQDGQILPHIYCYGLPLEGLDWLNATSPRPKSKDRIFYLANQMVQTIYR</sequence>
<evidence type="ECO:0000313" key="5">
    <source>
        <dbReference type="Proteomes" id="UP001256547"/>
    </source>
</evidence>
<dbReference type="InterPro" id="IPR038732">
    <property type="entry name" value="HpyO/CreE_NAD-binding"/>
</dbReference>
<name>A0AAP5NH48_9ENTE</name>
<evidence type="ECO:0000313" key="4">
    <source>
        <dbReference type="Proteomes" id="UP001245561"/>
    </source>
</evidence>
<organism evidence="3 4">
    <name type="scientific">Enterococcus dongliensis</name>
    <dbReference type="NCBI Taxonomy" id="2559925"/>
    <lineage>
        <taxon>Bacteria</taxon>
        <taxon>Bacillati</taxon>
        <taxon>Bacillota</taxon>
        <taxon>Bacilli</taxon>
        <taxon>Lactobacillales</taxon>
        <taxon>Enterococcaceae</taxon>
        <taxon>Enterococcus</taxon>
    </lineage>
</organism>
<dbReference type="InterPro" id="IPR052189">
    <property type="entry name" value="L-asp_N-monooxygenase_NS-form"/>
</dbReference>
<keyword evidence="5" id="KW-1185">Reference proteome</keyword>
<dbReference type="EMBL" id="JARPYR010000014">
    <property type="protein sequence ID" value="MDT2597006.1"/>
    <property type="molecule type" value="Genomic_DNA"/>
</dbReference>
<protein>
    <submittedName>
        <fullName evidence="3">FAD/NAD(P)-binding protein</fullName>
    </submittedName>
</protein>
<dbReference type="Proteomes" id="UP001245561">
    <property type="component" value="Unassembled WGS sequence"/>
</dbReference>
<feature type="domain" description="FAD-dependent urate hydroxylase HpyO/Asp monooxygenase CreE-like FAD/NAD(P)-binding" evidence="1">
    <location>
        <begin position="5"/>
        <end position="167"/>
    </location>
</feature>
<dbReference type="InterPro" id="IPR036188">
    <property type="entry name" value="FAD/NAD-bd_sf"/>
</dbReference>
<dbReference type="Proteomes" id="UP001256547">
    <property type="component" value="Unassembled WGS sequence"/>
</dbReference>
<gene>
    <name evidence="3" type="ORF">P7D36_04255</name>
    <name evidence="2" type="ORF">P7D39_08310</name>
</gene>
<evidence type="ECO:0000259" key="1">
    <source>
        <dbReference type="Pfam" id="PF13454"/>
    </source>
</evidence>
<evidence type="ECO:0000313" key="3">
    <source>
        <dbReference type="EMBL" id="MDT2636721.1"/>
    </source>
</evidence>
<dbReference type="SUPFAM" id="SSF51905">
    <property type="entry name" value="FAD/NAD(P)-binding domain"/>
    <property type="match status" value="1"/>
</dbReference>
<evidence type="ECO:0000313" key="2">
    <source>
        <dbReference type="EMBL" id="MDT2597006.1"/>
    </source>
</evidence>
<dbReference type="PANTHER" id="PTHR40254:SF1">
    <property type="entry name" value="BLR0577 PROTEIN"/>
    <property type="match status" value="1"/>
</dbReference>
<accession>A0AAP5NH48</accession>
<dbReference type="AlphaFoldDB" id="A0AAP5NH48"/>
<dbReference type="Pfam" id="PF13454">
    <property type="entry name" value="NAD_binding_9"/>
    <property type="match status" value="1"/>
</dbReference>
<proteinExistence type="predicted"/>
<dbReference type="RefSeq" id="WP_311800116.1">
    <property type="nucleotide sequence ID" value="NZ_JARPYR010000014.1"/>
</dbReference>
<dbReference type="PANTHER" id="PTHR40254">
    <property type="entry name" value="BLR0577 PROTEIN"/>
    <property type="match status" value="1"/>
</dbReference>
<dbReference type="EMBL" id="JARPYT010000004">
    <property type="protein sequence ID" value="MDT2636721.1"/>
    <property type="molecule type" value="Genomic_DNA"/>
</dbReference>
<reference evidence="3 5" key="1">
    <citation type="submission" date="2023-03" db="EMBL/GenBank/DDBJ databases">
        <authorList>
            <person name="Shen W."/>
            <person name="Cai J."/>
        </authorList>
    </citation>
    <scope>NUCLEOTIDE SEQUENCE</scope>
    <source>
        <strain evidence="3">P55-2</strain>
        <strain evidence="2 5">P72-2</strain>
    </source>
</reference>
<comment type="caution">
    <text evidence="3">The sequence shown here is derived from an EMBL/GenBank/DDBJ whole genome shotgun (WGS) entry which is preliminary data.</text>
</comment>